<feature type="compositionally biased region" description="Polar residues" evidence="1">
    <location>
        <begin position="7"/>
        <end position="20"/>
    </location>
</feature>
<dbReference type="AlphaFoldDB" id="X0VS76"/>
<name>X0VS76_9ZZZZ</name>
<proteinExistence type="predicted"/>
<organism evidence="2">
    <name type="scientific">marine sediment metagenome</name>
    <dbReference type="NCBI Taxonomy" id="412755"/>
    <lineage>
        <taxon>unclassified sequences</taxon>
        <taxon>metagenomes</taxon>
        <taxon>ecological metagenomes</taxon>
    </lineage>
</organism>
<feature type="region of interest" description="Disordered" evidence="1">
    <location>
        <begin position="1"/>
        <end position="20"/>
    </location>
</feature>
<sequence>MRERSAGKTQEQAAAKANLSSRKTVRKYEFLGKLPSELKKAREYRTRSDPFEEDWAEVERMLEKAPELEAKTL</sequence>
<protein>
    <submittedName>
        <fullName evidence="2">Uncharacterized protein</fullName>
    </submittedName>
</protein>
<evidence type="ECO:0000256" key="1">
    <source>
        <dbReference type="SAM" id="MobiDB-lite"/>
    </source>
</evidence>
<dbReference type="EMBL" id="BARS01030374">
    <property type="protein sequence ID" value="GAG21075.1"/>
    <property type="molecule type" value="Genomic_DNA"/>
</dbReference>
<reference evidence="2" key="1">
    <citation type="journal article" date="2014" name="Front. Microbiol.">
        <title>High frequency of phylogenetically diverse reductive dehalogenase-homologous genes in deep subseafloor sedimentary metagenomes.</title>
        <authorList>
            <person name="Kawai M."/>
            <person name="Futagami T."/>
            <person name="Toyoda A."/>
            <person name="Takaki Y."/>
            <person name="Nishi S."/>
            <person name="Hori S."/>
            <person name="Arai W."/>
            <person name="Tsubouchi T."/>
            <person name="Morono Y."/>
            <person name="Uchiyama I."/>
            <person name="Ito T."/>
            <person name="Fujiyama A."/>
            <person name="Inagaki F."/>
            <person name="Takami H."/>
        </authorList>
    </citation>
    <scope>NUCLEOTIDE SEQUENCE</scope>
    <source>
        <strain evidence="2">Expedition CK06-06</strain>
    </source>
</reference>
<gene>
    <name evidence="2" type="ORF">S01H1_47375</name>
</gene>
<feature type="non-terminal residue" evidence="2">
    <location>
        <position position="73"/>
    </location>
</feature>
<accession>X0VS76</accession>
<evidence type="ECO:0000313" key="2">
    <source>
        <dbReference type="EMBL" id="GAG21075.1"/>
    </source>
</evidence>
<comment type="caution">
    <text evidence="2">The sequence shown here is derived from an EMBL/GenBank/DDBJ whole genome shotgun (WGS) entry which is preliminary data.</text>
</comment>